<evidence type="ECO:0000256" key="3">
    <source>
        <dbReference type="ARBA" id="ARBA00022781"/>
    </source>
</evidence>
<dbReference type="GO" id="GO:0046961">
    <property type="term" value="F:proton-transporting ATPase activity, rotational mechanism"/>
    <property type="evidence" value="ECO:0007669"/>
    <property type="project" value="InterPro"/>
</dbReference>
<dbReference type="PANTHER" id="PTHR10137">
    <property type="entry name" value="V-TYPE PROTON ATPASE SUBUNIT C"/>
    <property type="match status" value="1"/>
</dbReference>
<evidence type="ECO:0000256" key="1">
    <source>
        <dbReference type="ARBA" id="ARBA00006138"/>
    </source>
</evidence>
<keyword evidence="3 5" id="KW-0375">Hydrogen ion transport</keyword>
<accession>A0A915PK89</accession>
<dbReference type="InterPro" id="IPR036132">
    <property type="entry name" value="Vac_ATP_synth_c_sf"/>
</dbReference>
<dbReference type="PANTHER" id="PTHR10137:SF0">
    <property type="entry name" value="V-TYPE PROTON ATPASE SUBUNIT C"/>
    <property type="match status" value="1"/>
</dbReference>
<proteinExistence type="inferred from homology"/>
<dbReference type="Pfam" id="PF03223">
    <property type="entry name" value="V-ATPase_C"/>
    <property type="match status" value="1"/>
</dbReference>
<evidence type="ECO:0000313" key="6">
    <source>
        <dbReference type="Proteomes" id="UP000887581"/>
    </source>
</evidence>
<keyword evidence="6" id="KW-1185">Reference proteome</keyword>
<sequence>MLQKKTTIKMMFLISAPIYDCDESSWLKLKAVAFNFATFSKIQTPKFRIAPKSELYELSKDMLQLDHSVENLFRFLLSTFEDVLQQEGVDLLEHLITQKQLYGGNITNFSWDVAKYSPYLFLSDLCHLFYKHFHELDQQMRSNVATYKENLKVAAEYIIAEETLATQNLARCVYQESVIDTEYIQSVYVAVPRQLATKWLEVYETLHDSVVSCSSCFITEDNDYKLYAVVIIRKGFLEFRDNCAKNGFIAREYQSDQDGFARKLHEQRKLEEATQYQNVMLIQWLKVISDDLFELLLHIKLFRAYVGSLLRYGQNKFQTIMFYPRKNSSQRLQIELRKLYEKQDEKNETITNRTVQQKQVKQEGNFLPYLIYKVDLGFPEY</sequence>
<evidence type="ECO:0000256" key="2">
    <source>
        <dbReference type="ARBA" id="ARBA00022448"/>
    </source>
</evidence>
<evidence type="ECO:0000313" key="7">
    <source>
        <dbReference type="WBParaSite" id="sdigi.contig125.g4840.t1"/>
    </source>
</evidence>
<comment type="similarity">
    <text evidence="1 5">Belongs to the V-ATPase C subunit family.</text>
</comment>
<name>A0A915PK89_9BILA</name>
<dbReference type="GO" id="GO:0000221">
    <property type="term" value="C:vacuolar proton-transporting V-type ATPase, V1 domain"/>
    <property type="evidence" value="ECO:0007669"/>
    <property type="project" value="TreeGrafter"/>
</dbReference>
<dbReference type="CDD" id="cd14785">
    <property type="entry name" value="V-ATPase_C"/>
    <property type="match status" value="1"/>
</dbReference>
<dbReference type="SUPFAM" id="SSF118203">
    <property type="entry name" value="Vacuolar ATP synthase subunit C"/>
    <property type="match status" value="1"/>
</dbReference>
<organism evidence="6 7">
    <name type="scientific">Setaria digitata</name>
    <dbReference type="NCBI Taxonomy" id="48799"/>
    <lineage>
        <taxon>Eukaryota</taxon>
        <taxon>Metazoa</taxon>
        <taxon>Ecdysozoa</taxon>
        <taxon>Nematoda</taxon>
        <taxon>Chromadorea</taxon>
        <taxon>Rhabditida</taxon>
        <taxon>Spirurina</taxon>
        <taxon>Spiruromorpha</taxon>
        <taxon>Filarioidea</taxon>
        <taxon>Setariidae</taxon>
        <taxon>Setaria</taxon>
    </lineage>
</organism>
<comment type="subunit">
    <text evidence="5">V-ATPase is a heteromultimeric enzyme made up of two complexes: the ATP-hydrolytic V1 complex and the proton translocation V0 complex. The V1 complex consists of three catalytic AB heterodimers that form a heterohexamer, three peripheral stalks each consisting of EG heterodimers, one central rotor including subunits D and F, and the regulatory subunits C and H. The proton translocation complex V0 consists of the proton transport subunit a, a ring of proteolipid subunits c9c'', rotary subunit d, subunits e and f, and two accessory subunits.</text>
</comment>
<dbReference type="Gene3D" id="3.30.70.1180">
    <property type="entry name" value="Vacuolar atp synthase subunit c, domain 1"/>
    <property type="match status" value="1"/>
</dbReference>
<keyword evidence="2 5" id="KW-0813">Transport</keyword>
<keyword evidence="4 5" id="KW-0406">Ion transport</keyword>
<dbReference type="AlphaFoldDB" id="A0A915PK89"/>
<dbReference type="Gene3D" id="1.20.1460.10">
    <property type="entry name" value="subunit c (vma5p) of the yeast v-atpase, domain 2"/>
    <property type="match status" value="1"/>
</dbReference>
<dbReference type="InterPro" id="IPR004907">
    <property type="entry name" value="ATPase_V1-cplx_csu"/>
</dbReference>
<evidence type="ECO:0000256" key="5">
    <source>
        <dbReference type="RuleBase" id="RU364010"/>
    </source>
</evidence>
<evidence type="ECO:0000256" key="4">
    <source>
        <dbReference type="ARBA" id="ARBA00023065"/>
    </source>
</evidence>
<reference evidence="7" key="1">
    <citation type="submission" date="2022-11" db="UniProtKB">
        <authorList>
            <consortium name="WormBaseParasite"/>
        </authorList>
    </citation>
    <scope>IDENTIFICATION</scope>
</reference>
<dbReference type="Proteomes" id="UP000887581">
    <property type="component" value="Unplaced"/>
</dbReference>
<protein>
    <recommendedName>
        <fullName evidence="5">V-type proton ATPase subunit C</fullName>
    </recommendedName>
</protein>
<dbReference type="Gene3D" id="3.30.70.100">
    <property type="match status" value="1"/>
</dbReference>
<dbReference type="WBParaSite" id="sdigi.contig125.g4840.t1">
    <property type="protein sequence ID" value="sdigi.contig125.g4840.t1"/>
    <property type="gene ID" value="sdigi.contig125.g4840"/>
</dbReference>
<comment type="function">
    <text evidence="5">Subunit of the V1 complex of vacuolar(H+)-ATPase (V-ATPase), a multisubunit enzyme composed of a peripheral complex (V1) that hydrolyzes ATP and a membrane integral complex (V0) that translocates protons. V-ATPase is responsible for acidifying and maintaining the pH of intracellular compartments and in some cell types, is targeted to the plasma membrane, where it is responsible for acidifying the extracellular environment. Subunit C is necessary for the assembly of the catalytic sector of the enzyme and is likely to have a specific function in its catalytic activity.</text>
</comment>